<evidence type="ECO:0000313" key="2">
    <source>
        <dbReference type="EMBL" id="QJA50556.1"/>
    </source>
</evidence>
<organism evidence="2">
    <name type="scientific">viral metagenome</name>
    <dbReference type="NCBI Taxonomy" id="1070528"/>
    <lineage>
        <taxon>unclassified sequences</taxon>
        <taxon>metagenomes</taxon>
        <taxon>organismal metagenomes</taxon>
    </lineage>
</organism>
<dbReference type="Gene3D" id="3.40.630.10">
    <property type="entry name" value="Zn peptidases"/>
    <property type="match status" value="1"/>
</dbReference>
<protein>
    <submittedName>
        <fullName evidence="2">Putative peptidase</fullName>
    </submittedName>
</protein>
<name>A0A6H1ZRJ8_9ZZZZ</name>
<reference evidence="2" key="1">
    <citation type="submission" date="2020-03" db="EMBL/GenBank/DDBJ databases">
        <title>The deep terrestrial virosphere.</title>
        <authorList>
            <person name="Holmfeldt K."/>
            <person name="Nilsson E."/>
            <person name="Simone D."/>
            <person name="Lopez-Fernandez M."/>
            <person name="Wu X."/>
            <person name="de Brujin I."/>
            <person name="Lundin D."/>
            <person name="Andersson A."/>
            <person name="Bertilsson S."/>
            <person name="Dopson M."/>
        </authorList>
    </citation>
    <scope>NUCLEOTIDE SEQUENCE</scope>
    <source>
        <strain evidence="2">TM448A01816</strain>
    </source>
</reference>
<evidence type="ECO:0000256" key="1">
    <source>
        <dbReference type="ARBA" id="ARBA00001947"/>
    </source>
</evidence>
<comment type="cofactor">
    <cofactor evidence="1">
        <name>Zn(2+)</name>
        <dbReference type="ChEBI" id="CHEBI:29105"/>
    </cofactor>
</comment>
<dbReference type="PANTHER" id="PTHR42994:SF2">
    <property type="entry name" value="PEPTIDASE"/>
    <property type="match status" value="1"/>
</dbReference>
<dbReference type="AlphaFoldDB" id="A0A6H1ZRJ8"/>
<proteinExistence type="predicted"/>
<sequence length="454" mass="52190">MKLLKKLYLTHSPSRQEEKMSNLVKEELTKMGIKDFQTDKFYQIHKLIPDTPLLCAHMDQIPFAIPATKVFLSDGIFYGDGNLGADDKNGVWILLKLLKEMKDKVSFIFSSQEEVGCKVDEILSGNESVIKTIKYGLVFDRRGHTDIIGSSNGYCIKEFEEDLKPLMNKYGYASTFGAFSDCNKLSKEISCINISCGYYEAHSSREFTIIVDLIKALRFGKDILNTVSKKYDKSDKKFGYPLYNNYSTFGYRGSSGYPWSGGKKYGNTYYCKSCDEYFKRDDIYPNTWCPYCTDDLYPYTSEKEYTFKVGDKVIILDKSEGLNLGSKEIAWKRFDGAYIHSSHKDCYFLSETKDGEKEVGMFIEDDLKKADEVTKDFYDDEETCKCYICETVSLEVALDIYDSGYILICPRCNLTFPRSGSYEDIPELTANYLEFSYLTPYNNDIPPDYSKDIF</sequence>
<accession>A0A6H1ZRJ8</accession>
<dbReference type="EMBL" id="MT144202">
    <property type="protein sequence ID" value="QJA50556.1"/>
    <property type="molecule type" value="Genomic_DNA"/>
</dbReference>
<dbReference type="SUPFAM" id="SSF53187">
    <property type="entry name" value="Zn-dependent exopeptidases"/>
    <property type="match status" value="1"/>
</dbReference>
<gene>
    <name evidence="2" type="ORF">TM448A01816_0018</name>
</gene>
<dbReference type="PANTHER" id="PTHR42994">
    <property type="entry name" value="PEPTIDASE T"/>
    <property type="match status" value="1"/>
</dbReference>